<dbReference type="RefSeq" id="XP_014259264.1">
    <property type="nucleotide sequence ID" value="XM_014403778.1"/>
</dbReference>
<feature type="compositionally biased region" description="Polar residues" evidence="1">
    <location>
        <begin position="182"/>
        <end position="197"/>
    </location>
</feature>
<proteinExistence type="predicted"/>
<evidence type="ECO:0000313" key="2">
    <source>
        <dbReference type="EnsemblMetazoa" id="XP_014259266.1"/>
    </source>
</evidence>
<dbReference type="EnsemblMetazoa" id="XM_014403779.1">
    <property type="protein sequence ID" value="XP_014259265.1"/>
    <property type="gene ID" value="LOC106672390"/>
</dbReference>
<feature type="region of interest" description="Disordered" evidence="1">
    <location>
        <begin position="1"/>
        <end position="30"/>
    </location>
</feature>
<organism evidence="2 3">
    <name type="scientific">Cimex lectularius</name>
    <name type="common">Bed bug</name>
    <name type="synonym">Acanthia lectularia</name>
    <dbReference type="NCBI Taxonomy" id="79782"/>
    <lineage>
        <taxon>Eukaryota</taxon>
        <taxon>Metazoa</taxon>
        <taxon>Ecdysozoa</taxon>
        <taxon>Arthropoda</taxon>
        <taxon>Hexapoda</taxon>
        <taxon>Insecta</taxon>
        <taxon>Pterygota</taxon>
        <taxon>Neoptera</taxon>
        <taxon>Paraneoptera</taxon>
        <taxon>Hemiptera</taxon>
        <taxon>Heteroptera</taxon>
        <taxon>Panheteroptera</taxon>
        <taxon>Cimicomorpha</taxon>
        <taxon>Cimicidae</taxon>
        <taxon>Cimex</taxon>
    </lineage>
</organism>
<feature type="region of interest" description="Disordered" evidence="1">
    <location>
        <begin position="182"/>
        <end position="269"/>
    </location>
</feature>
<dbReference type="AlphaFoldDB" id="A0A8I6S7Q6"/>
<dbReference type="Proteomes" id="UP000494040">
    <property type="component" value="Unassembled WGS sequence"/>
</dbReference>
<sequence>MMTEEKSIEDVSDSSYTTVESSDSEPDSYNINKYNKGKWCKSRDWGALAQKQKRKKGELDFQIPLSRNESENEYENLSYYGNEPTWNAISSKPNRIISITARTESPKVGILKDTEGSKANKLRNHKVQLKEKYVGLNMLKKPKKGPHKVIKVNEAAKKMHRQKVSEGAKDFLIENDNLEENSVTTTKALKPNGPSNKKSNRDKLFFTRHKPTTSRTNPTAFSDSSSSHSPIPSVSKRHPARKSPAARKHSVTKKKTDKKKSNEKNMQLKLKISSVNIEREFIKGKKPINPKRVSFQPDMVEVVSFNDSEDSKEYDVSKHDHAKEINQRTALDSKENTKKLGAMTPERAERIKNFYKDWAKKPRRTENMKQEKNFLALKKIEISDLGGKEKYSPEKRP</sequence>
<name>A0A8I6S7Q6_CIMLE</name>
<dbReference type="RefSeq" id="XP_014259265.1">
    <property type="nucleotide sequence ID" value="XM_014403779.1"/>
</dbReference>
<feature type="compositionally biased region" description="Basic residues" evidence="1">
    <location>
        <begin position="235"/>
        <end position="258"/>
    </location>
</feature>
<dbReference type="EnsemblMetazoa" id="XM_014403778.1">
    <property type="protein sequence ID" value="XP_014259264.1"/>
    <property type="gene ID" value="LOC106672390"/>
</dbReference>
<dbReference type="GeneID" id="106672390"/>
<keyword evidence="3" id="KW-1185">Reference proteome</keyword>
<evidence type="ECO:0000313" key="3">
    <source>
        <dbReference type="Proteomes" id="UP000494040"/>
    </source>
</evidence>
<reference evidence="2" key="1">
    <citation type="submission" date="2022-01" db="UniProtKB">
        <authorList>
            <consortium name="EnsemblMetazoa"/>
        </authorList>
    </citation>
    <scope>IDENTIFICATION</scope>
</reference>
<accession>A0A8I6S7Q6</accession>
<evidence type="ECO:0000256" key="1">
    <source>
        <dbReference type="SAM" id="MobiDB-lite"/>
    </source>
</evidence>
<feature type="compositionally biased region" description="Polar residues" evidence="1">
    <location>
        <begin position="13"/>
        <end position="30"/>
    </location>
</feature>
<dbReference type="RefSeq" id="XP_014259266.1">
    <property type="nucleotide sequence ID" value="XM_014403780.1"/>
</dbReference>
<protein>
    <submittedName>
        <fullName evidence="2">Uncharacterized protein</fullName>
    </submittedName>
</protein>
<dbReference type="EnsemblMetazoa" id="XM_014403780.1">
    <property type="protein sequence ID" value="XP_014259266.1"/>
    <property type="gene ID" value="LOC106672390"/>
</dbReference>
<dbReference type="KEGG" id="clec:106672390"/>
<feature type="compositionally biased region" description="Low complexity" evidence="1">
    <location>
        <begin position="222"/>
        <end position="234"/>
    </location>
</feature>